<dbReference type="GO" id="GO:0050829">
    <property type="term" value="P:defense response to Gram-negative bacterium"/>
    <property type="evidence" value="ECO:0007669"/>
    <property type="project" value="TreeGrafter"/>
</dbReference>
<feature type="disulfide bond" evidence="1">
    <location>
        <begin position="37"/>
        <end position="55"/>
    </location>
</feature>
<dbReference type="SUPFAM" id="SSF57586">
    <property type="entry name" value="TNF receptor-like"/>
    <property type="match status" value="3"/>
</dbReference>
<feature type="domain" description="TNFR-Cys" evidence="3">
    <location>
        <begin position="19"/>
        <end position="55"/>
    </location>
</feature>
<dbReference type="SMART" id="SM00208">
    <property type="entry name" value="TNFR"/>
    <property type="match status" value="3"/>
</dbReference>
<dbReference type="FunFam" id="2.10.50.10:FF:000007">
    <property type="entry name" value="TNF receptor superfamily member 14"/>
    <property type="match status" value="1"/>
</dbReference>
<dbReference type="PANTHER" id="PTHR46838">
    <property type="entry name" value="TUMOR NECROSIS FACTOR RECEPTOR SUPERFAMILY MEMBER 14"/>
    <property type="match status" value="1"/>
</dbReference>
<sequence length="237" mass="25780">MFWSLTGLGNVFLLLPALSCRPEEYAAQDDGQCCPMCREGTVVIGHCTEDSGTRCRPCANGTYMNQPNGETRCFLCSICHSAHGLLALLPCSSVSNSVCGAKPGFFCQQLSEGGSCEAAQKHSSCSPGQRVKEPGTSSADTVCEDCPEETFSLQGTNCTAWTRYVLCVVVNMTKCARCISTFARHSIYPSPDREVMSDPDRVCNHTIGPDFQSLDRIGTSLVHKLLLFPQHSNHHFL</sequence>
<evidence type="ECO:0000259" key="3">
    <source>
        <dbReference type="PROSITE" id="PS50050"/>
    </source>
</evidence>
<dbReference type="PROSITE" id="PS00652">
    <property type="entry name" value="TNFR_NGFR_1"/>
    <property type="match status" value="1"/>
</dbReference>
<dbReference type="Gene3D" id="2.10.50.10">
    <property type="entry name" value="Tumor Necrosis Factor Receptor, subunit A, domain 2"/>
    <property type="match status" value="3"/>
</dbReference>
<dbReference type="Proteomes" id="UP000694523">
    <property type="component" value="Unplaced"/>
</dbReference>
<evidence type="ECO:0000313" key="4">
    <source>
        <dbReference type="Ensembl" id="ENSNMLP00000014325.1"/>
    </source>
</evidence>
<dbReference type="PROSITE" id="PS50050">
    <property type="entry name" value="TNFR_NGFR_2"/>
    <property type="match status" value="2"/>
</dbReference>
<feature type="repeat" description="TNFR-Cys" evidence="1">
    <location>
        <begin position="57"/>
        <end position="99"/>
    </location>
</feature>
<comment type="caution">
    <text evidence="1">Lacks conserved residue(s) required for the propagation of feature annotation.</text>
</comment>
<dbReference type="InterPro" id="IPR001368">
    <property type="entry name" value="TNFR/NGFR_Cys_rich_reg"/>
</dbReference>
<feature type="repeat" description="TNFR-Cys" evidence="1">
    <location>
        <begin position="19"/>
        <end position="55"/>
    </location>
</feature>
<feature type="disulfide bond" evidence="1">
    <location>
        <begin position="58"/>
        <end position="73"/>
    </location>
</feature>
<dbReference type="FunFam" id="2.10.50.10:FF:000065">
    <property type="entry name" value="TNF receptor superfamily member 14"/>
    <property type="match status" value="1"/>
</dbReference>
<keyword evidence="2" id="KW-0732">Signal</keyword>
<dbReference type="Ensembl" id="ENSNMLT00000016112.1">
    <property type="protein sequence ID" value="ENSNMLP00000014325.1"/>
    <property type="gene ID" value="ENSNMLG00000009573.1"/>
</dbReference>
<evidence type="ECO:0000256" key="1">
    <source>
        <dbReference type="PROSITE-ProRule" id="PRU00206"/>
    </source>
</evidence>
<feature type="disulfide bond" evidence="1">
    <location>
        <begin position="34"/>
        <end position="47"/>
    </location>
</feature>
<dbReference type="GO" id="GO:0050830">
    <property type="term" value="P:defense response to Gram-positive bacterium"/>
    <property type="evidence" value="ECO:0007669"/>
    <property type="project" value="TreeGrafter"/>
</dbReference>
<evidence type="ECO:0000256" key="2">
    <source>
        <dbReference type="SAM" id="SignalP"/>
    </source>
</evidence>
<name>A0A8C6T415_9GOBI</name>
<keyword evidence="1" id="KW-1015">Disulfide bond</keyword>
<keyword evidence="5" id="KW-1185">Reference proteome</keyword>
<dbReference type="GO" id="GO:0002720">
    <property type="term" value="P:positive regulation of cytokine production involved in immune response"/>
    <property type="evidence" value="ECO:0007669"/>
    <property type="project" value="TreeGrafter"/>
</dbReference>
<reference evidence="4" key="1">
    <citation type="submission" date="2025-08" db="UniProtKB">
        <authorList>
            <consortium name="Ensembl"/>
        </authorList>
    </citation>
    <scope>IDENTIFICATION</scope>
</reference>
<proteinExistence type="predicted"/>
<feature type="signal peptide" evidence="2">
    <location>
        <begin position="1"/>
        <end position="19"/>
    </location>
</feature>
<organism evidence="4 5">
    <name type="scientific">Neogobius melanostomus</name>
    <name type="common">round goby</name>
    <dbReference type="NCBI Taxonomy" id="47308"/>
    <lineage>
        <taxon>Eukaryota</taxon>
        <taxon>Metazoa</taxon>
        <taxon>Chordata</taxon>
        <taxon>Craniata</taxon>
        <taxon>Vertebrata</taxon>
        <taxon>Euteleostomi</taxon>
        <taxon>Actinopterygii</taxon>
        <taxon>Neopterygii</taxon>
        <taxon>Teleostei</taxon>
        <taxon>Neoteleostei</taxon>
        <taxon>Acanthomorphata</taxon>
        <taxon>Gobiaria</taxon>
        <taxon>Gobiiformes</taxon>
        <taxon>Gobioidei</taxon>
        <taxon>Gobiidae</taxon>
        <taxon>Benthophilinae</taxon>
        <taxon>Neogobiini</taxon>
        <taxon>Neogobius</taxon>
    </lineage>
</organism>
<dbReference type="AlphaFoldDB" id="A0A8C6T415"/>
<dbReference type="GO" id="GO:0009897">
    <property type="term" value="C:external side of plasma membrane"/>
    <property type="evidence" value="ECO:0007669"/>
    <property type="project" value="TreeGrafter"/>
</dbReference>
<dbReference type="GO" id="GO:2000406">
    <property type="term" value="P:positive regulation of T cell migration"/>
    <property type="evidence" value="ECO:0007669"/>
    <property type="project" value="TreeGrafter"/>
</dbReference>
<feature type="chain" id="PRO_5034035988" description="TNFR-Cys domain-containing protein" evidence="2">
    <location>
        <begin position="20"/>
        <end position="237"/>
    </location>
</feature>
<accession>A0A8C6T415</accession>
<dbReference type="Pfam" id="PF00020">
    <property type="entry name" value="TNFR_c6"/>
    <property type="match status" value="2"/>
</dbReference>
<dbReference type="GO" id="GO:0046642">
    <property type="term" value="P:negative regulation of alpha-beta T cell proliferation"/>
    <property type="evidence" value="ECO:0007669"/>
    <property type="project" value="TreeGrafter"/>
</dbReference>
<reference evidence="4" key="2">
    <citation type="submission" date="2025-09" db="UniProtKB">
        <authorList>
            <consortium name="Ensembl"/>
        </authorList>
    </citation>
    <scope>IDENTIFICATION</scope>
</reference>
<feature type="domain" description="TNFR-Cys" evidence="3">
    <location>
        <begin position="57"/>
        <end position="99"/>
    </location>
</feature>
<protein>
    <recommendedName>
        <fullName evidence="3">TNFR-Cys domain-containing protein</fullName>
    </recommendedName>
</protein>
<dbReference type="PANTHER" id="PTHR46838:SF1">
    <property type="entry name" value="TUMOR NECROSIS FACTOR RECEPTOR SUPERFAMILY MEMBER 14"/>
    <property type="match status" value="1"/>
</dbReference>
<evidence type="ECO:0000313" key="5">
    <source>
        <dbReference type="Proteomes" id="UP000694523"/>
    </source>
</evidence>